<dbReference type="eggNOG" id="arCOG13983">
    <property type="taxonomic scope" value="Archaea"/>
</dbReference>
<dbReference type="HOGENOM" id="CLU_1478988_0_0_2"/>
<dbReference type="GeneID" id="10042026"/>
<keyword evidence="1" id="KW-1133">Transmembrane helix</keyword>
<keyword evidence="3" id="KW-1185">Reference proteome</keyword>
<sequence>MRWKSTILLACFMIQAVVNLAFYGFVPIMFSTIVPSYAYRYIAWALPFLILAFFALGTISLYYLGIATNFKRAKKFGAVYFLFGLFGSLWALFHFMRTPVETPILFAILGAWALSSLVGLIIFLKGKEISVSPALSIMAIALLSASAFLSAFSAQWLVSDYYVHVKMEENVPKNATVIVAYPEQVPPPNITSSS</sequence>
<dbReference type="RefSeq" id="WP_013467983.1">
    <property type="nucleotide sequence ID" value="NC_014804.1"/>
</dbReference>
<evidence type="ECO:0000256" key="1">
    <source>
        <dbReference type="SAM" id="Phobius"/>
    </source>
</evidence>
<dbReference type="Proteomes" id="UP000007478">
    <property type="component" value="Chromosome"/>
</dbReference>
<keyword evidence="1" id="KW-0472">Membrane</keyword>
<feature type="transmembrane region" description="Helical" evidence="1">
    <location>
        <begin position="42"/>
        <end position="64"/>
    </location>
</feature>
<dbReference type="KEGG" id="tba:TERMP_01710"/>
<dbReference type="EMBL" id="CP002372">
    <property type="protein sequence ID" value="ADT84685.1"/>
    <property type="molecule type" value="Genomic_DNA"/>
</dbReference>
<keyword evidence="1" id="KW-0812">Transmembrane</keyword>
<feature type="transmembrane region" description="Helical" evidence="1">
    <location>
        <begin position="135"/>
        <end position="158"/>
    </location>
</feature>
<organism evidence="2 3">
    <name type="scientific">Thermococcus barophilus (strain DSM 11836 / MP)</name>
    <dbReference type="NCBI Taxonomy" id="391623"/>
    <lineage>
        <taxon>Archaea</taxon>
        <taxon>Methanobacteriati</taxon>
        <taxon>Methanobacteriota</taxon>
        <taxon>Thermococci</taxon>
        <taxon>Thermococcales</taxon>
        <taxon>Thermococcaceae</taxon>
        <taxon>Thermococcus</taxon>
    </lineage>
</organism>
<feature type="transmembrane region" description="Helical" evidence="1">
    <location>
        <begin position="7"/>
        <end position="30"/>
    </location>
</feature>
<feature type="transmembrane region" description="Helical" evidence="1">
    <location>
        <begin position="76"/>
        <end position="96"/>
    </location>
</feature>
<dbReference type="OrthoDB" id="101199at2157"/>
<reference evidence="2 3" key="1">
    <citation type="journal article" date="2011" name="J. Bacteriol.">
        <title>Complete genome sequence of the hyperthermophilic, piezophilic, heterotrophic, and carboxydotrophic archaeon Thermococcus barophilus MP.</title>
        <authorList>
            <person name="Vannier P."/>
            <person name="Marteinsson V.T."/>
            <person name="Fridjonsson O.H."/>
            <person name="Oger P."/>
            <person name="Jebbar M."/>
        </authorList>
    </citation>
    <scope>NUCLEOTIDE SEQUENCE [LARGE SCALE GENOMIC DNA]</scope>
    <source>
        <strain evidence="3">DSM 11836 / MP</strain>
    </source>
</reference>
<name>F0LJP3_THEBM</name>
<evidence type="ECO:0000313" key="3">
    <source>
        <dbReference type="Proteomes" id="UP000007478"/>
    </source>
</evidence>
<protein>
    <submittedName>
        <fullName evidence="2">Uncharacterized protein</fullName>
    </submittedName>
</protein>
<evidence type="ECO:0000313" key="2">
    <source>
        <dbReference type="EMBL" id="ADT84685.1"/>
    </source>
</evidence>
<feature type="transmembrane region" description="Helical" evidence="1">
    <location>
        <begin position="102"/>
        <end position="123"/>
    </location>
</feature>
<dbReference type="PATRIC" id="fig|391623.17.peg.1709"/>
<proteinExistence type="predicted"/>
<dbReference type="AlphaFoldDB" id="F0LJP3"/>
<gene>
    <name evidence="2" type="ordered locus">TERMP_01710</name>
</gene>
<accession>F0LJP3</accession>